<dbReference type="AlphaFoldDB" id="A0A4V2YUH4"/>
<evidence type="ECO:0000313" key="2">
    <source>
        <dbReference type="Proteomes" id="UP000295578"/>
    </source>
</evidence>
<comment type="caution">
    <text evidence="1">The sequence shown here is derived from an EMBL/GenBank/DDBJ whole genome shotgun (WGS) entry which is preliminary data.</text>
</comment>
<proteinExistence type="predicted"/>
<keyword evidence="2" id="KW-1185">Reference proteome</keyword>
<gene>
    <name evidence="1" type="ORF">E1293_25940</name>
</gene>
<accession>A0A4V2YUH4</accession>
<name>A0A4V2YUH4_9ACTN</name>
<evidence type="ECO:0000313" key="1">
    <source>
        <dbReference type="EMBL" id="TDD77697.1"/>
    </source>
</evidence>
<organism evidence="1 2">
    <name type="scientific">Actinomadura darangshiensis</name>
    <dbReference type="NCBI Taxonomy" id="705336"/>
    <lineage>
        <taxon>Bacteria</taxon>
        <taxon>Bacillati</taxon>
        <taxon>Actinomycetota</taxon>
        <taxon>Actinomycetes</taxon>
        <taxon>Streptosporangiales</taxon>
        <taxon>Thermomonosporaceae</taxon>
        <taxon>Actinomadura</taxon>
    </lineage>
</organism>
<reference evidence="1 2" key="1">
    <citation type="submission" date="2019-03" db="EMBL/GenBank/DDBJ databases">
        <title>Draft genome sequences of novel Actinobacteria.</title>
        <authorList>
            <person name="Sahin N."/>
            <person name="Ay H."/>
            <person name="Saygin H."/>
        </authorList>
    </citation>
    <scope>NUCLEOTIDE SEQUENCE [LARGE SCALE GENOMIC DNA]</scope>
    <source>
        <strain evidence="1 2">DSM 45941</strain>
    </source>
</reference>
<dbReference type="OrthoDB" id="3690699at2"/>
<dbReference type="RefSeq" id="WP_132200091.1">
    <property type="nucleotide sequence ID" value="NZ_SMKY01000134.1"/>
</dbReference>
<dbReference type="Proteomes" id="UP000295578">
    <property type="component" value="Unassembled WGS sequence"/>
</dbReference>
<sequence length="173" mass="19552">MTADRRYDRRALIRAYLDELRHRNAAEPKDPESDYAKLAEYERNLSAGLQRLFEIDLSKGMTAAGTASGDRFLLNFLRSTALSHLAIQHPWSGYLEAGGVVTAMKDAGLWDAVQESTDRIIQVNRDSEREHMEILDLLVRHLLGDRADRSFTSADLRALGVPDEPPVDPDDMW</sequence>
<protein>
    <submittedName>
        <fullName evidence="1">Uncharacterized protein</fullName>
    </submittedName>
</protein>
<dbReference type="EMBL" id="SMKY01000134">
    <property type="protein sequence ID" value="TDD77697.1"/>
    <property type="molecule type" value="Genomic_DNA"/>
</dbReference>